<sequence length="212" mass="24115">MSKTVIDNIVIQIKKSKYFSIIVDSTPDNTKVDQLTIIIRYITDNSSIIERFVGFLKSVGHKGEDMETALIQHFTDLDINFKNCRGQSYDNASNMSGIYNGLQARIKRISKQALFVPCAAHSLNLVGSNAAEATSEGTRFFFNTQMVFNFFSSSTSRWELLEKYLNKIEGSLSIKNLCKTRWSSRYDVCKSLNIGYKEILNVLEVIYSDKNQ</sequence>
<dbReference type="EMBL" id="GGMR01013046">
    <property type="protein sequence ID" value="MBY25665.1"/>
    <property type="molecule type" value="Transcribed_RNA"/>
</dbReference>
<evidence type="ECO:0000259" key="1">
    <source>
        <dbReference type="Pfam" id="PF14291"/>
    </source>
</evidence>
<dbReference type="SUPFAM" id="SSF53098">
    <property type="entry name" value="Ribonuclease H-like"/>
    <property type="match status" value="1"/>
</dbReference>
<dbReference type="PANTHER" id="PTHR45749">
    <property type="match status" value="1"/>
</dbReference>
<dbReference type="PANTHER" id="PTHR45749:SF23">
    <property type="entry name" value="ZINC FINGER MYM-TYPE PROTEIN 1-LIKE"/>
    <property type="match status" value="1"/>
</dbReference>
<evidence type="ECO:0000313" key="2">
    <source>
        <dbReference type="EMBL" id="MBY25665.1"/>
    </source>
</evidence>
<accession>A0A2S2P8D6</accession>
<gene>
    <name evidence="2" type="primary">ZMYM1_69</name>
    <name evidence="2" type="ORF">g.2422</name>
</gene>
<proteinExistence type="predicted"/>
<protein>
    <submittedName>
        <fullName evidence="2">Zinc finger MYM-type protein 1</fullName>
    </submittedName>
</protein>
<name>A0A2S2P8D6_SCHGA</name>
<feature type="domain" description="DUF4371" evidence="1">
    <location>
        <begin position="2"/>
        <end position="101"/>
    </location>
</feature>
<dbReference type="InterPro" id="IPR025398">
    <property type="entry name" value="DUF4371"/>
</dbReference>
<organism evidence="2">
    <name type="scientific">Schizaphis graminum</name>
    <name type="common">Green bug aphid</name>
    <dbReference type="NCBI Taxonomy" id="13262"/>
    <lineage>
        <taxon>Eukaryota</taxon>
        <taxon>Metazoa</taxon>
        <taxon>Ecdysozoa</taxon>
        <taxon>Arthropoda</taxon>
        <taxon>Hexapoda</taxon>
        <taxon>Insecta</taxon>
        <taxon>Pterygota</taxon>
        <taxon>Neoptera</taxon>
        <taxon>Paraneoptera</taxon>
        <taxon>Hemiptera</taxon>
        <taxon>Sternorrhyncha</taxon>
        <taxon>Aphidomorpha</taxon>
        <taxon>Aphidoidea</taxon>
        <taxon>Aphididae</taxon>
        <taxon>Aphidini</taxon>
        <taxon>Schizaphis</taxon>
    </lineage>
</organism>
<dbReference type="InterPro" id="IPR012337">
    <property type="entry name" value="RNaseH-like_sf"/>
</dbReference>
<reference evidence="2" key="1">
    <citation type="submission" date="2018-04" db="EMBL/GenBank/DDBJ databases">
        <title>Transcriptome of Schizaphis graminum biotype I.</title>
        <authorList>
            <person name="Scully E.D."/>
            <person name="Geib S.M."/>
            <person name="Palmer N.A."/>
            <person name="Koch K."/>
            <person name="Bradshaw J."/>
            <person name="Heng-Moss T."/>
            <person name="Sarath G."/>
        </authorList>
    </citation>
    <scope>NUCLEOTIDE SEQUENCE</scope>
</reference>
<dbReference type="Pfam" id="PF14291">
    <property type="entry name" value="DUF4371"/>
    <property type="match status" value="1"/>
</dbReference>
<dbReference type="AlphaFoldDB" id="A0A2S2P8D6"/>